<keyword evidence="3 7" id="KW-0694">RNA-binding</keyword>
<dbReference type="AlphaFoldDB" id="A0A0M6W730"/>
<evidence type="ECO:0000256" key="3">
    <source>
        <dbReference type="ARBA" id="ARBA00022884"/>
    </source>
</evidence>
<dbReference type="GO" id="GO:0005840">
    <property type="term" value="C:ribosome"/>
    <property type="evidence" value="ECO:0007669"/>
    <property type="project" value="UniProtKB-KW"/>
</dbReference>
<dbReference type="HAMAP" id="MF_00503">
    <property type="entry name" value="Ribosomal_bL9"/>
    <property type="match status" value="1"/>
</dbReference>
<evidence type="ECO:0000256" key="2">
    <source>
        <dbReference type="ARBA" id="ARBA00022730"/>
    </source>
</evidence>
<dbReference type="PANTHER" id="PTHR21368">
    <property type="entry name" value="50S RIBOSOMAL PROTEIN L9"/>
    <property type="match status" value="1"/>
</dbReference>
<comment type="similarity">
    <text evidence="1 7">Belongs to the bacterial ribosomal protein bL9 family.</text>
</comment>
<dbReference type="Gene3D" id="3.10.430.100">
    <property type="entry name" value="Ribosomal protein L9, C-terminal domain"/>
    <property type="match status" value="1"/>
</dbReference>
<protein>
    <recommendedName>
        <fullName evidence="6 7">Large ribosomal subunit protein bL9</fullName>
    </recommendedName>
</protein>
<dbReference type="GO" id="GO:0019843">
    <property type="term" value="F:rRNA binding"/>
    <property type="evidence" value="ECO:0007669"/>
    <property type="project" value="UniProtKB-UniRule"/>
</dbReference>
<dbReference type="SUPFAM" id="SSF55658">
    <property type="entry name" value="L9 N-domain-like"/>
    <property type="match status" value="1"/>
</dbReference>
<dbReference type="NCBIfam" id="TIGR00158">
    <property type="entry name" value="L9"/>
    <property type="match status" value="1"/>
</dbReference>
<evidence type="ECO:0000313" key="9">
    <source>
        <dbReference type="EMBL" id="CRK85643.1"/>
    </source>
</evidence>
<feature type="domain" description="Ribosomal protein L9" evidence="8">
    <location>
        <begin position="13"/>
        <end position="40"/>
    </location>
</feature>
<keyword evidence="10" id="KW-1185">Reference proteome</keyword>
<reference evidence="10" key="1">
    <citation type="submission" date="2015-05" db="EMBL/GenBank/DDBJ databases">
        <authorList>
            <person name="Manzano-Marin A."/>
        </authorList>
    </citation>
    <scope>NUCLEOTIDE SEQUENCE [LARGE SCALE GENOMIC DNA]</scope>
    <source>
        <strain evidence="10">officinalis</strain>
    </source>
</reference>
<accession>A0A0M6W730</accession>
<dbReference type="PROSITE" id="PS00651">
    <property type="entry name" value="RIBOSOMAL_L9"/>
    <property type="match status" value="1"/>
</dbReference>
<evidence type="ECO:0000256" key="5">
    <source>
        <dbReference type="ARBA" id="ARBA00023274"/>
    </source>
</evidence>
<keyword evidence="5 7" id="KW-0687">Ribonucleoprotein</keyword>
<dbReference type="Proteomes" id="UP000242301">
    <property type="component" value="Unassembled WGS sequence"/>
</dbReference>
<dbReference type="GO" id="GO:0006412">
    <property type="term" value="P:translation"/>
    <property type="evidence" value="ECO:0007669"/>
    <property type="project" value="UniProtKB-UniRule"/>
</dbReference>
<dbReference type="InterPro" id="IPR000244">
    <property type="entry name" value="Ribosomal_bL9"/>
</dbReference>
<dbReference type="GO" id="GO:0003735">
    <property type="term" value="F:structural constituent of ribosome"/>
    <property type="evidence" value="ECO:0007669"/>
    <property type="project" value="InterPro"/>
</dbReference>
<gene>
    <name evidence="7 9" type="primary">rplI</name>
    <name evidence="9" type="ORF">SOFFGTOCOR_0205</name>
</gene>
<dbReference type="InterPro" id="IPR036935">
    <property type="entry name" value="Ribosomal_bL9_N_sf"/>
</dbReference>
<evidence type="ECO:0000259" key="8">
    <source>
        <dbReference type="PROSITE" id="PS00651"/>
    </source>
</evidence>
<name>A0A0M6W730_9GAMM</name>
<dbReference type="InterPro" id="IPR020069">
    <property type="entry name" value="Ribosomal_bL9_C"/>
</dbReference>
<evidence type="ECO:0000256" key="4">
    <source>
        <dbReference type="ARBA" id="ARBA00022980"/>
    </source>
</evidence>
<proteinExistence type="inferred from homology"/>
<dbReference type="SUPFAM" id="SSF55653">
    <property type="entry name" value="Ribosomal protein L9 C-domain"/>
    <property type="match status" value="1"/>
</dbReference>
<dbReference type="InterPro" id="IPR020070">
    <property type="entry name" value="Ribosomal_bL9_N"/>
</dbReference>
<organism evidence="9 10">
    <name type="scientific">Candidatus Providencia siddallii</name>
    <dbReference type="NCBI Taxonomy" id="1715285"/>
    <lineage>
        <taxon>Bacteria</taxon>
        <taxon>Pseudomonadati</taxon>
        <taxon>Pseudomonadota</taxon>
        <taxon>Gammaproteobacteria</taxon>
        <taxon>Enterobacterales</taxon>
        <taxon>Morganellaceae</taxon>
        <taxon>Providencia</taxon>
    </lineage>
</organism>
<evidence type="ECO:0000256" key="7">
    <source>
        <dbReference type="HAMAP-Rule" id="MF_00503"/>
    </source>
</evidence>
<dbReference type="InterPro" id="IPR009027">
    <property type="entry name" value="Ribosomal_bL9/RNase_H1_N"/>
</dbReference>
<dbReference type="Pfam" id="PF01281">
    <property type="entry name" value="Ribosomal_L9_N"/>
    <property type="match status" value="1"/>
</dbReference>
<sequence length="149" mass="16452">MKIILLDKIKKLGDLGNLANVRSGYARNYLIPQGKAITATKKNIDIFKKKRTELKTELANILSEAKSRALAITELRSITIYSKAGDEGKLFGSIGTRDIVEAIASAGIKITKNEVRLKNKLLRSIGQYKVDFQLHSEVTAKLNIIIAAK</sequence>
<evidence type="ECO:0000256" key="1">
    <source>
        <dbReference type="ARBA" id="ARBA00010605"/>
    </source>
</evidence>
<evidence type="ECO:0000313" key="10">
    <source>
        <dbReference type="Proteomes" id="UP000242301"/>
    </source>
</evidence>
<dbReference type="Pfam" id="PF03948">
    <property type="entry name" value="Ribosomal_L9_C"/>
    <property type="match status" value="1"/>
</dbReference>
<keyword evidence="2 7" id="KW-0699">rRNA-binding</keyword>
<dbReference type="EMBL" id="CVRF01000002">
    <property type="protein sequence ID" value="CRK85643.1"/>
    <property type="molecule type" value="Genomic_DNA"/>
</dbReference>
<comment type="function">
    <text evidence="7">Binds to the 23S rRNA.</text>
</comment>
<dbReference type="InterPro" id="IPR036791">
    <property type="entry name" value="Ribosomal_bL9_C_sf"/>
</dbReference>
<evidence type="ECO:0000256" key="6">
    <source>
        <dbReference type="ARBA" id="ARBA00035292"/>
    </source>
</evidence>
<dbReference type="InterPro" id="IPR020594">
    <property type="entry name" value="Ribosomal_bL9_bac/chp"/>
</dbReference>
<dbReference type="STRING" id="1715285.SOFFGTOCOR_0205"/>
<dbReference type="Gene3D" id="3.40.5.10">
    <property type="entry name" value="Ribosomal protein L9, N-terminal domain"/>
    <property type="match status" value="1"/>
</dbReference>
<keyword evidence="4 7" id="KW-0689">Ribosomal protein</keyword>
<dbReference type="GO" id="GO:1990904">
    <property type="term" value="C:ribonucleoprotein complex"/>
    <property type="evidence" value="ECO:0007669"/>
    <property type="project" value="UniProtKB-KW"/>
</dbReference>